<evidence type="ECO:0000313" key="2">
    <source>
        <dbReference type="EMBL" id="QHA88129.1"/>
    </source>
</evidence>
<keyword evidence="3" id="KW-1185">Reference proteome</keyword>
<protein>
    <recommendedName>
        <fullName evidence="1">Bacterial CdiA-CT RNAse A domain-containing protein</fullName>
    </recommendedName>
</protein>
<name>A0ABX6GPI3_9GAMM</name>
<sequence length="276" mass="29370">MTKEEGLRVVLSPVQLAAAMSDKNVTEGETLSNRLFGGLGLAGGVVELIGAGAMCYAPDPTLLTKVGCVIMGTHSLDSIKAASNQIVTGQPTTTDTYQSAVAMAKTLGADDETAYNVGLTVDVAVPLVFATVIGAARVSSVRMGKVKLIEHESVPGIKGGGHTISKHIAKTPEELLERLAKSPTMQSASTFTDLRTAEQAISRTLRFNKALIKRWAQQPTSTNVLELTHNAGKPIGFGYRQGNSIKLTSNSVRVVLLKKVYNGKPYYILTAYPIIR</sequence>
<dbReference type="Pfam" id="PF18431">
    <property type="entry name" value="RNAse_A_bac"/>
    <property type="match status" value="1"/>
</dbReference>
<reference evidence="2 3" key="1">
    <citation type="submission" date="2019-07" db="EMBL/GenBank/DDBJ databases">
        <title>Serratia dokdonensis sp. nov., an elicitor of systemic resistance in Nicotiana Tabacum.</title>
        <authorList>
            <person name="Son J.-S."/>
            <person name="Hwang Y.-J."/>
            <person name="Lee S.-Y."/>
            <person name="Ghim S.-Y."/>
        </authorList>
    </citation>
    <scope>NUCLEOTIDE SEQUENCE [LARGE SCALE GENOMIC DNA]</scope>
    <source>
        <strain evidence="2 3">KUDC3025</strain>
    </source>
</reference>
<evidence type="ECO:0000313" key="3">
    <source>
        <dbReference type="Proteomes" id="UP000430368"/>
    </source>
</evidence>
<accession>A0ABX6GPI3</accession>
<dbReference type="Proteomes" id="UP000430368">
    <property type="component" value="Chromosome"/>
</dbReference>
<dbReference type="CDD" id="cd20684">
    <property type="entry name" value="CdiA-CT_Yk_RNaseA-like"/>
    <property type="match status" value="1"/>
</dbReference>
<evidence type="ECO:0000259" key="1">
    <source>
        <dbReference type="Pfam" id="PF18431"/>
    </source>
</evidence>
<proteinExistence type="predicted"/>
<feature type="domain" description="Bacterial CdiA-CT RNAse A" evidence="1">
    <location>
        <begin position="161"/>
        <end position="273"/>
    </location>
</feature>
<dbReference type="EMBL" id="CP041764">
    <property type="protein sequence ID" value="QHA88129.1"/>
    <property type="molecule type" value="Genomic_DNA"/>
</dbReference>
<dbReference type="InterPro" id="IPR041436">
    <property type="entry name" value="RNAse_A_bac"/>
</dbReference>
<organism evidence="2 3">
    <name type="scientific">Serratia rhizosphaerae</name>
    <dbReference type="NCBI Taxonomy" id="2597702"/>
    <lineage>
        <taxon>Bacteria</taxon>
        <taxon>Pseudomonadati</taxon>
        <taxon>Pseudomonadota</taxon>
        <taxon>Gammaproteobacteria</taxon>
        <taxon>Enterobacterales</taxon>
        <taxon>Yersiniaceae</taxon>
        <taxon>Serratia</taxon>
    </lineage>
</organism>
<gene>
    <name evidence="2" type="ORF">FO014_14845</name>
</gene>
<dbReference type="RefSeq" id="WP_160030077.1">
    <property type="nucleotide sequence ID" value="NZ_CP041764.1"/>
</dbReference>